<keyword evidence="2" id="KW-1185">Reference proteome</keyword>
<reference evidence="1" key="1">
    <citation type="submission" date="2016-12" db="EMBL/GenBank/DDBJ databases">
        <title>The genomes of Aspergillus section Nigri reveals drivers in fungal speciation.</title>
        <authorList>
            <consortium name="DOE Joint Genome Institute"/>
            <person name="Vesth T.C."/>
            <person name="Nybo J."/>
            <person name="Theobald S."/>
            <person name="Brandl J."/>
            <person name="Frisvad J.C."/>
            <person name="Nielsen K.F."/>
            <person name="Lyhne E.K."/>
            <person name="Kogle M.E."/>
            <person name="Kuo A."/>
            <person name="Riley R."/>
            <person name="Clum A."/>
            <person name="Nolan M."/>
            <person name="Lipzen A."/>
            <person name="Salamov A."/>
            <person name="Henrissat B."/>
            <person name="Wiebenga A."/>
            <person name="De vries R.P."/>
            <person name="Grigoriev I.V."/>
            <person name="Mortensen U.H."/>
            <person name="Andersen M.R."/>
            <person name="Baker S.E."/>
        </authorList>
    </citation>
    <scope>NUCLEOTIDE SEQUENCE</scope>
    <source>
        <strain evidence="1">IBT 28561</strain>
    </source>
</reference>
<name>A0A2I1DBR3_ASPC2</name>
<dbReference type="AlphaFoldDB" id="A0A2I1DBR3"/>
<gene>
    <name evidence="1" type="ORF">P168DRAFT_302275</name>
</gene>
<dbReference type="RefSeq" id="XP_024695916.1">
    <property type="nucleotide sequence ID" value="XM_024838641.1"/>
</dbReference>
<protein>
    <submittedName>
        <fullName evidence="1">Uncharacterized protein</fullName>
    </submittedName>
</protein>
<comment type="caution">
    <text evidence="1">The sequence shown here is derived from an EMBL/GenBank/DDBJ whole genome shotgun (WGS) entry which is preliminary data.</text>
</comment>
<dbReference type="GeneID" id="36546165"/>
<proteinExistence type="predicted"/>
<evidence type="ECO:0000313" key="2">
    <source>
        <dbReference type="Proteomes" id="UP000234254"/>
    </source>
</evidence>
<accession>A0A2I1DBR3</accession>
<dbReference type="EMBL" id="MSFM01000002">
    <property type="protein sequence ID" value="PKY07322.1"/>
    <property type="molecule type" value="Genomic_DNA"/>
</dbReference>
<dbReference type="VEuPathDB" id="FungiDB:P168DRAFT_302275"/>
<sequence length="207" mass="22692">MIRTIEPQKNGRLIVDSVNTPPSLHLHPASIFVASHAKWRRGGRRHDGVISMVFSIHRMGNRGIIRGQSTLGGLAGVGDGDGRIFAWLLACLRSIAPLIWVSIRLRAGLNSPARPTDGWILVDDWLFHDSDSILRGGRSISGGGVGSEAFSAHILESMIPNHEIPVLSLDGKASNVTPDRRIIITECEQFQIIISSRIPRLRSMSQQ</sequence>
<dbReference type="Proteomes" id="UP000234254">
    <property type="component" value="Unassembled WGS sequence"/>
</dbReference>
<evidence type="ECO:0000313" key="1">
    <source>
        <dbReference type="EMBL" id="PKY07322.1"/>
    </source>
</evidence>
<organism evidence="1 2">
    <name type="scientific">Aspergillus campestris (strain IBT 28561)</name>
    <dbReference type="NCBI Taxonomy" id="1392248"/>
    <lineage>
        <taxon>Eukaryota</taxon>
        <taxon>Fungi</taxon>
        <taxon>Dikarya</taxon>
        <taxon>Ascomycota</taxon>
        <taxon>Pezizomycotina</taxon>
        <taxon>Eurotiomycetes</taxon>
        <taxon>Eurotiomycetidae</taxon>
        <taxon>Eurotiales</taxon>
        <taxon>Aspergillaceae</taxon>
        <taxon>Aspergillus</taxon>
        <taxon>Aspergillus subgen. Circumdati</taxon>
    </lineage>
</organism>